<gene>
    <name evidence="19" type="ORF">Cgig2_022897</name>
</gene>
<dbReference type="Pfam" id="PF00560">
    <property type="entry name" value="LRR_1"/>
    <property type="match status" value="2"/>
</dbReference>
<evidence type="ECO:0000256" key="13">
    <source>
        <dbReference type="ARBA" id="ARBA00023136"/>
    </source>
</evidence>
<keyword evidence="7 17" id="KW-0732">Signal</keyword>
<keyword evidence="9 16" id="KW-0547">Nucleotide-binding</keyword>
<sequence length="375" mass="41592">MLCLFILTLLLGDGSSTSPPDVEGEALHDLFTLLDDSYHKIKDWNYFEVSPCSGWSDVTCSNGYVTYLSLGGIGFSGTVSPAISRLKFLNSLELQDNNLSGVLPDFLGSLMYLETVDLSHNKFHGHIPSSWAQLSNLKHLETGIIGRGGFGKVYRGKLADNTDVAVKRLLDSQNPGGEASFLRETDLVIYYEASDESQPLRLTFLAHRLTAANILLDETLEPVLGDFGLARLVDIRLTHLTAQVRGTLGHIAPEYLTTGKCSEKTDVLGYGITLLELITGQHAIDFSGIEDEEDVLLLDHVAILCTQPAPEDRPRMPEVVKMLKGVGLAQRWGEWERLEEARNRELQLSLMTHRFAWMHESTIEVQEALQLSAPR</sequence>
<comment type="catalytic activity">
    <reaction evidence="14">
        <text>L-threonyl-[protein] + ATP = O-phospho-L-threonyl-[protein] + ADP + H(+)</text>
        <dbReference type="Rhea" id="RHEA:46608"/>
        <dbReference type="Rhea" id="RHEA-COMP:11060"/>
        <dbReference type="Rhea" id="RHEA-COMP:11605"/>
        <dbReference type="ChEBI" id="CHEBI:15378"/>
        <dbReference type="ChEBI" id="CHEBI:30013"/>
        <dbReference type="ChEBI" id="CHEBI:30616"/>
        <dbReference type="ChEBI" id="CHEBI:61977"/>
        <dbReference type="ChEBI" id="CHEBI:456216"/>
        <dbReference type="EC" id="2.7.11.1"/>
    </reaction>
</comment>
<evidence type="ECO:0000259" key="18">
    <source>
        <dbReference type="PROSITE" id="PS50011"/>
    </source>
</evidence>
<keyword evidence="13" id="KW-0472">Membrane</keyword>
<dbReference type="SUPFAM" id="SSF52058">
    <property type="entry name" value="L domain-like"/>
    <property type="match status" value="1"/>
</dbReference>
<feature type="domain" description="Protein kinase" evidence="18">
    <location>
        <begin position="65"/>
        <end position="375"/>
    </location>
</feature>
<evidence type="ECO:0000256" key="14">
    <source>
        <dbReference type="ARBA" id="ARBA00047899"/>
    </source>
</evidence>
<dbReference type="InterPro" id="IPR051824">
    <property type="entry name" value="LRR_Rcpt-Like_S/T_Kinase"/>
</dbReference>
<dbReference type="Gene3D" id="3.80.10.10">
    <property type="entry name" value="Ribonuclease Inhibitor"/>
    <property type="match status" value="1"/>
</dbReference>
<dbReference type="PROSITE" id="PS50011">
    <property type="entry name" value="PROTEIN_KINASE_DOM"/>
    <property type="match status" value="1"/>
</dbReference>
<keyword evidence="6" id="KW-0812">Transmembrane</keyword>
<dbReference type="Gene3D" id="1.10.510.10">
    <property type="entry name" value="Transferase(Phosphotransferase) domain 1"/>
    <property type="match status" value="1"/>
</dbReference>
<dbReference type="PROSITE" id="PS00107">
    <property type="entry name" value="PROTEIN_KINASE_ATP"/>
    <property type="match status" value="1"/>
</dbReference>
<evidence type="ECO:0000256" key="11">
    <source>
        <dbReference type="ARBA" id="ARBA00022840"/>
    </source>
</evidence>
<evidence type="ECO:0000256" key="2">
    <source>
        <dbReference type="ARBA" id="ARBA00012513"/>
    </source>
</evidence>
<dbReference type="GO" id="GO:0016020">
    <property type="term" value="C:membrane"/>
    <property type="evidence" value="ECO:0007669"/>
    <property type="project" value="UniProtKB-SubCell"/>
</dbReference>
<evidence type="ECO:0000256" key="7">
    <source>
        <dbReference type="ARBA" id="ARBA00022729"/>
    </source>
</evidence>
<dbReference type="EMBL" id="JAKOGI010000041">
    <property type="protein sequence ID" value="KAJ8447168.1"/>
    <property type="molecule type" value="Genomic_DNA"/>
</dbReference>
<dbReference type="FunFam" id="3.80.10.10:FF:000129">
    <property type="entry name" value="Leucine-rich repeat receptor-like kinase"/>
    <property type="match status" value="1"/>
</dbReference>
<dbReference type="InterPro" id="IPR000719">
    <property type="entry name" value="Prot_kinase_dom"/>
</dbReference>
<feature type="binding site" evidence="16">
    <location>
        <position position="167"/>
    </location>
    <ligand>
        <name>ATP</name>
        <dbReference type="ChEBI" id="CHEBI:30616"/>
    </ligand>
</feature>
<keyword evidence="20" id="KW-1185">Reference proteome</keyword>
<dbReference type="InterPro" id="IPR032675">
    <property type="entry name" value="LRR_dom_sf"/>
</dbReference>
<evidence type="ECO:0000256" key="9">
    <source>
        <dbReference type="ARBA" id="ARBA00022741"/>
    </source>
</evidence>
<evidence type="ECO:0000256" key="8">
    <source>
        <dbReference type="ARBA" id="ARBA00022737"/>
    </source>
</evidence>
<evidence type="ECO:0000313" key="20">
    <source>
        <dbReference type="Proteomes" id="UP001153076"/>
    </source>
</evidence>
<evidence type="ECO:0000256" key="1">
    <source>
        <dbReference type="ARBA" id="ARBA00004479"/>
    </source>
</evidence>
<dbReference type="EC" id="2.7.11.1" evidence="2"/>
<proteinExistence type="predicted"/>
<keyword evidence="3" id="KW-0723">Serine/threonine-protein kinase</keyword>
<dbReference type="InterPro" id="IPR001245">
    <property type="entry name" value="Ser-Thr/Tyr_kinase_cat_dom"/>
</dbReference>
<evidence type="ECO:0000313" key="19">
    <source>
        <dbReference type="EMBL" id="KAJ8447168.1"/>
    </source>
</evidence>
<dbReference type="SUPFAM" id="SSF56112">
    <property type="entry name" value="Protein kinase-like (PK-like)"/>
    <property type="match status" value="1"/>
</dbReference>
<dbReference type="InterPro" id="IPR011009">
    <property type="entry name" value="Kinase-like_dom_sf"/>
</dbReference>
<comment type="subcellular location">
    <subcellularLocation>
        <location evidence="1">Membrane</location>
        <topology evidence="1">Single-pass type I membrane protein</topology>
    </subcellularLocation>
</comment>
<evidence type="ECO:0000256" key="12">
    <source>
        <dbReference type="ARBA" id="ARBA00022989"/>
    </source>
</evidence>
<evidence type="ECO:0000256" key="16">
    <source>
        <dbReference type="PROSITE-ProRule" id="PRU10141"/>
    </source>
</evidence>
<dbReference type="GO" id="GO:0004674">
    <property type="term" value="F:protein serine/threonine kinase activity"/>
    <property type="evidence" value="ECO:0007669"/>
    <property type="project" value="UniProtKB-KW"/>
</dbReference>
<comment type="catalytic activity">
    <reaction evidence="15">
        <text>L-seryl-[protein] + ATP = O-phospho-L-seryl-[protein] + ADP + H(+)</text>
        <dbReference type="Rhea" id="RHEA:17989"/>
        <dbReference type="Rhea" id="RHEA-COMP:9863"/>
        <dbReference type="Rhea" id="RHEA-COMP:11604"/>
        <dbReference type="ChEBI" id="CHEBI:15378"/>
        <dbReference type="ChEBI" id="CHEBI:29999"/>
        <dbReference type="ChEBI" id="CHEBI:30616"/>
        <dbReference type="ChEBI" id="CHEBI:83421"/>
        <dbReference type="ChEBI" id="CHEBI:456216"/>
        <dbReference type="EC" id="2.7.11.1"/>
    </reaction>
</comment>
<dbReference type="PANTHER" id="PTHR48006:SF102">
    <property type="entry name" value="LEUCINE-RICH REPEAT-CONTAINING PROTEIN DDB_G0281931-RELATED"/>
    <property type="match status" value="1"/>
</dbReference>
<dbReference type="Proteomes" id="UP001153076">
    <property type="component" value="Unassembled WGS sequence"/>
</dbReference>
<name>A0A9Q1KQQ9_9CARY</name>
<reference evidence="19" key="1">
    <citation type="submission" date="2022-04" db="EMBL/GenBank/DDBJ databases">
        <title>Carnegiea gigantea Genome sequencing and assembly v2.</title>
        <authorList>
            <person name="Copetti D."/>
            <person name="Sanderson M.J."/>
            <person name="Burquez A."/>
            <person name="Wojciechowski M.F."/>
        </authorList>
    </citation>
    <scope>NUCLEOTIDE SEQUENCE</scope>
    <source>
        <strain evidence="19">SGP5-SGP5p</strain>
        <tissue evidence="19">Aerial part</tissue>
    </source>
</reference>
<evidence type="ECO:0000256" key="6">
    <source>
        <dbReference type="ARBA" id="ARBA00022692"/>
    </source>
</evidence>
<evidence type="ECO:0000256" key="3">
    <source>
        <dbReference type="ARBA" id="ARBA00022527"/>
    </source>
</evidence>
<keyword evidence="4" id="KW-0433">Leucine-rich repeat</keyword>
<keyword evidence="8" id="KW-0677">Repeat</keyword>
<evidence type="ECO:0000256" key="5">
    <source>
        <dbReference type="ARBA" id="ARBA00022679"/>
    </source>
</evidence>
<accession>A0A9Q1KQQ9</accession>
<comment type="caution">
    <text evidence="19">The sequence shown here is derived from an EMBL/GenBank/DDBJ whole genome shotgun (WGS) entry which is preliminary data.</text>
</comment>
<keyword evidence="11 16" id="KW-0067">ATP-binding</keyword>
<evidence type="ECO:0000256" key="10">
    <source>
        <dbReference type="ARBA" id="ARBA00022777"/>
    </source>
</evidence>
<feature type="signal peptide" evidence="17">
    <location>
        <begin position="1"/>
        <end position="16"/>
    </location>
</feature>
<evidence type="ECO:0000256" key="17">
    <source>
        <dbReference type="SAM" id="SignalP"/>
    </source>
</evidence>
<dbReference type="AlphaFoldDB" id="A0A9Q1KQQ9"/>
<dbReference type="Gene3D" id="3.30.200.20">
    <property type="entry name" value="Phosphorylase Kinase, domain 1"/>
    <property type="match status" value="1"/>
</dbReference>
<feature type="chain" id="PRO_5040200453" description="non-specific serine/threonine protein kinase" evidence="17">
    <location>
        <begin position="17"/>
        <end position="375"/>
    </location>
</feature>
<dbReference type="Pfam" id="PF07714">
    <property type="entry name" value="PK_Tyr_Ser-Thr"/>
    <property type="match status" value="1"/>
</dbReference>
<protein>
    <recommendedName>
        <fullName evidence="2">non-specific serine/threonine protein kinase</fullName>
        <ecNumber evidence="2">2.7.11.1</ecNumber>
    </recommendedName>
</protein>
<dbReference type="InterPro" id="IPR017441">
    <property type="entry name" value="Protein_kinase_ATP_BS"/>
</dbReference>
<dbReference type="OrthoDB" id="4062651at2759"/>
<dbReference type="GO" id="GO:0005524">
    <property type="term" value="F:ATP binding"/>
    <property type="evidence" value="ECO:0007669"/>
    <property type="project" value="UniProtKB-UniRule"/>
</dbReference>
<dbReference type="InterPro" id="IPR001611">
    <property type="entry name" value="Leu-rich_rpt"/>
</dbReference>
<keyword evidence="10" id="KW-0418">Kinase</keyword>
<evidence type="ECO:0000256" key="4">
    <source>
        <dbReference type="ARBA" id="ARBA00022614"/>
    </source>
</evidence>
<keyword evidence="12" id="KW-1133">Transmembrane helix</keyword>
<organism evidence="19 20">
    <name type="scientific">Carnegiea gigantea</name>
    <dbReference type="NCBI Taxonomy" id="171969"/>
    <lineage>
        <taxon>Eukaryota</taxon>
        <taxon>Viridiplantae</taxon>
        <taxon>Streptophyta</taxon>
        <taxon>Embryophyta</taxon>
        <taxon>Tracheophyta</taxon>
        <taxon>Spermatophyta</taxon>
        <taxon>Magnoliopsida</taxon>
        <taxon>eudicotyledons</taxon>
        <taxon>Gunneridae</taxon>
        <taxon>Pentapetalae</taxon>
        <taxon>Caryophyllales</taxon>
        <taxon>Cactineae</taxon>
        <taxon>Cactaceae</taxon>
        <taxon>Cactoideae</taxon>
        <taxon>Echinocereeae</taxon>
        <taxon>Carnegiea</taxon>
    </lineage>
</organism>
<dbReference type="PANTHER" id="PTHR48006">
    <property type="entry name" value="LEUCINE-RICH REPEAT-CONTAINING PROTEIN DDB_G0281931-RELATED"/>
    <property type="match status" value="1"/>
</dbReference>
<evidence type="ECO:0000256" key="15">
    <source>
        <dbReference type="ARBA" id="ARBA00048679"/>
    </source>
</evidence>
<keyword evidence="5" id="KW-0808">Transferase</keyword>